<dbReference type="Proteomes" id="UP000275719">
    <property type="component" value="Unassembled WGS sequence"/>
</dbReference>
<feature type="compositionally biased region" description="Acidic residues" evidence="1">
    <location>
        <begin position="1075"/>
        <end position="1084"/>
    </location>
</feature>
<feature type="transmembrane region" description="Helical" evidence="2">
    <location>
        <begin position="290"/>
        <end position="310"/>
    </location>
</feature>
<feature type="transmembrane region" description="Helical" evidence="2">
    <location>
        <begin position="550"/>
        <end position="567"/>
    </location>
</feature>
<protein>
    <submittedName>
        <fullName evidence="3">DUF2723 domain-containing protein</fullName>
    </submittedName>
</protein>
<dbReference type="OrthoDB" id="9807602at2"/>
<dbReference type="Pfam" id="PF11028">
    <property type="entry name" value="TMEM260-like"/>
    <property type="match status" value="1"/>
</dbReference>
<feature type="transmembrane region" description="Helical" evidence="2">
    <location>
        <begin position="117"/>
        <end position="135"/>
    </location>
</feature>
<feature type="transmembrane region" description="Helical" evidence="2">
    <location>
        <begin position="79"/>
        <end position="97"/>
    </location>
</feature>
<keyword evidence="2" id="KW-1133">Transmembrane helix</keyword>
<keyword evidence="4" id="KW-1185">Reference proteome</keyword>
<feature type="transmembrane region" description="Helical" evidence="2">
    <location>
        <begin position="258"/>
        <end position="278"/>
    </location>
</feature>
<comment type="caution">
    <text evidence="3">The sequence shown here is derived from an EMBL/GenBank/DDBJ whole genome shotgun (WGS) entry which is preliminary data.</text>
</comment>
<gene>
    <name evidence="3" type="ORF">EG240_01445</name>
</gene>
<dbReference type="RefSeq" id="WP_125016666.1">
    <property type="nucleotide sequence ID" value="NZ_RQVQ01000002.1"/>
</dbReference>
<name>A0A3P3WJX9_9FLAO</name>
<evidence type="ECO:0000256" key="2">
    <source>
        <dbReference type="SAM" id="Phobius"/>
    </source>
</evidence>
<evidence type="ECO:0000313" key="4">
    <source>
        <dbReference type="Proteomes" id="UP000275719"/>
    </source>
</evidence>
<sequence length="1093" mass="125753">MLKINFKKWNIILGWAAFLISLITYTVTVEPTLSFWDAGEYIATSTKLQVGHPPGAPLYQMLGAFFSMFAAGNEHIALMVNMVAAVSSAFTILFMYWCVTNLLKKVVSSYTEMNDQNAIAILGSAFIGSLAFAFSDTFWYSAVEAEVYATATLLIAILLWLGLRWIDDIDNPRGNKWFVLIGLVIGLSFGVHFMALLAIPSIGYLYYFKKYEKVTIKNFIIANIVIVSILLIVFLFLLPYTLAFFGKTEIFVVNSLGLPFNSGTILAFLIIVAAFVFGLRYTQQNGKEKLNTVILTILFIFIGFSSWIMLPIRANTQIPINENKPSDAAEVLAYYNREQYGSRSLFYDTYFTTKFKNELDETTPYVDGKPNYERDNESGKYIITDKKIASEPNYSSTLKGFLPRMWSTDGSHPSNYMRFSKPLDFEIKPEFANEPEIRDMENQIRQGLATGQISIGQYEMFLGHPEYSKYFDVKNPTFADNMKFMFEYQFGYMYWRYLMWNFSGRQNDIQGNYDRDNGNWVTGIPFLDEIRTGSQENLTSDILNNKGRNHYYMIPFLIGLIGFIFHFKKDPKTFYVLLALFLFTSFALKIFLNERPFEPRERDYAVVASFMVFAMWIAFGVFAIYDGLKKFISPKVSLPLVLTACFLGAPVLMAKENWDDHDRSEKYTALAIAKGYLDSVGPNGILFTIGDNDTFPLWYLQEVEGYRTDVRVVCTALLQADWYIDQMKVAAYDSKPLKIRFNHKQYAGNKLYYAVISPVIDDRVDINSVMDFIASDKPETRVEMSNGESIVRIPTNKLRVPINKDLVIKNKIVTEKYYDQILPYIDLDINEQALYRQRLIMLDIIANNNWERPIYFTSGSLNDEDFLWMKDHLQLSGLTYQLVPYQATTGQNQHPLYIGDIDTDKMYNTVLGWEWGNNGSSSIYHDPETRKNAFLYRVNLTRLAEALIEEGKMQKAKKIVDLAMTNFPVEYFGNYSTVEPFVELYYALGEKQKGSDLMAQLAKKYDEQLLYYKSMKPTEQNDYGYEILESLDAYDRLISYAERPDNALANKHKAKLNSYITYFNRFIQAASEQSDAPEEMDETDTITVDTLKQ</sequence>
<feature type="transmembrane region" description="Helical" evidence="2">
    <location>
        <begin position="219"/>
        <end position="238"/>
    </location>
</feature>
<evidence type="ECO:0000313" key="3">
    <source>
        <dbReference type="EMBL" id="RRJ93163.1"/>
    </source>
</evidence>
<feature type="transmembrane region" description="Helical" evidence="2">
    <location>
        <begin position="56"/>
        <end position="72"/>
    </location>
</feature>
<evidence type="ECO:0000256" key="1">
    <source>
        <dbReference type="SAM" id="MobiDB-lite"/>
    </source>
</evidence>
<reference evidence="3 4" key="1">
    <citation type="submission" date="2018-11" db="EMBL/GenBank/DDBJ databases">
        <title>Flavobacterium sp. nov., YIM 102701-2 draft genome.</title>
        <authorList>
            <person name="Li G."/>
            <person name="Jiang Y."/>
        </authorList>
    </citation>
    <scope>NUCLEOTIDE SEQUENCE [LARGE SCALE GENOMIC DNA]</scope>
    <source>
        <strain evidence="3 4">YIM 102701-2</strain>
    </source>
</reference>
<keyword evidence="2" id="KW-0812">Transmembrane</keyword>
<feature type="transmembrane region" description="Helical" evidence="2">
    <location>
        <begin position="604"/>
        <end position="624"/>
    </location>
</feature>
<dbReference type="EMBL" id="RQVQ01000002">
    <property type="protein sequence ID" value="RRJ93163.1"/>
    <property type="molecule type" value="Genomic_DNA"/>
</dbReference>
<feature type="transmembrane region" description="Helical" evidence="2">
    <location>
        <begin position="147"/>
        <end position="166"/>
    </location>
</feature>
<dbReference type="InterPro" id="IPR021280">
    <property type="entry name" value="TMEM260-like"/>
</dbReference>
<dbReference type="PANTHER" id="PTHR16214:SF3">
    <property type="entry name" value="TRANSMEMBRANE PROTEIN 260"/>
    <property type="match status" value="1"/>
</dbReference>
<feature type="transmembrane region" description="Helical" evidence="2">
    <location>
        <begin position="178"/>
        <end position="207"/>
    </location>
</feature>
<dbReference type="AlphaFoldDB" id="A0A3P3WJX9"/>
<feature type="transmembrane region" description="Helical" evidence="2">
    <location>
        <begin position="636"/>
        <end position="654"/>
    </location>
</feature>
<accession>A0A3P3WJX9</accession>
<feature type="transmembrane region" description="Helical" evidence="2">
    <location>
        <begin position="574"/>
        <end position="592"/>
    </location>
</feature>
<keyword evidence="2" id="KW-0472">Membrane</keyword>
<organism evidence="3 4">
    <name type="scientific">Paenimyroides tangerinum</name>
    <dbReference type="NCBI Taxonomy" id="2488728"/>
    <lineage>
        <taxon>Bacteria</taxon>
        <taxon>Pseudomonadati</taxon>
        <taxon>Bacteroidota</taxon>
        <taxon>Flavobacteriia</taxon>
        <taxon>Flavobacteriales</taxon>
        <taxon>Flavobacteriaceae</taxon>
        <taxon>Paenimyroides</taxon>
    </lineage>
</organism>
<proteinExistence type="predicted"/>
<feature type="transmembrane region" description="Helical" evidence="2">
    <location>
        <begin position="12"/>
        <end position="36"/>
    </location>
</feature>
<dbReference type="InterPro" id="IPR052724">
    <property type="entry name" value="GT117_domain-containing"/>
</dbReference>
<feature type="region of interest" description="Disordered" evidence="1">
    <location>
        <begin position="1073"/>
        <end position="1093"/>
    </location>
</feature>
<dbReference type="PANTHER" id="PTHR16214">
    <property type="entry name" value="TRANSMEMBRANE PROTEIN 260"/>
    <property type="match status" value="1"/>
</dbReference>